<name>A0ABT7H8T0_9ACTN</name>
<dbReference type="EMBL" id="JASITI010000130">
    <property type="protein sequence ID" value="MDK9501484.1"/>
    <property type="molecule type" value="Genomic_DNA"/>
</dbReference>
<evidence type="ECO:0000313" key="3">
    <source>
        <dbReference type="Proteomes" id="UP001223390"/>
    </source>
</evidence>
<evidence type="ECO:0008006" key="4">
    <source>
        <dbReference type="Google" id="ProtNLM"/>
    </source>
</evidence>
<dbReference type="Proteomes" id="UP001223390">
    <property type="component" value="Unassembled WGS sequence"/>
</dbReference>
<evidence type="ECO:0000313" key="2">
    <source>
        <dbReference type="EMBL" id="MDK9501484.1"/>
    </source>
</evidence>
<accession>A0ABT7H8T0</accession>
<keyword evidence="1" id="KW-0732">Signal</keyword>
<gene>
    <name evidence="2" type="ORF">QEZ40_001238</name>
</gene>
<reference evidence="2 3" key="1">
    <citation type="submission" date="2023-05" db="EMBL/GenBank/DDBJ databases">
        <title>Sequencing and Assembly of Streptomyces sp. NP73.</title>
        <authorList>
            <person name="Konwar A.N."/>
            <person name="Saikia K."/>
            <person name="Thakur D."/>
        </authorList>
    </citation>
    <scope>NUCLEOTIDE SEQUENCE [LARGE SCALE GENOMIC DNA]</scope>
    <source>
        <strain evidence="2 3">NP73</strain>
    </source>
</reference>
<comment type="caution">
    <text evidence="2">The sequence shown here is derived from an EMBL/GenBank/DDBJ whole genome shotgun (WGS) entry which is preliminary data.</text>
</comment>
<evidence type="ECO:0000256" key="1">
    <source>
        <dbReference type="SAM" id="SignalP"/>
    </source>
</evidence>
<dbReference type="PROSITE" id="PS51257">
    <property type="entry name" value="PROKAR_LIPOPROTEIN"/>
    <property type="match status" value="1"/>
</dbReference>
<organism evidence="2 3">
    <name type="scientific">Streptomyces katrae</name>
    <dbReference type="NCBI Taxonomy" id="68223"/>
    <lineage>
        <taxon>Bacteria</taxon>
        <taxon>Bacillati</taxon>
        <taxon>Actinomycetota</taxon>
        <taxon>Actinomycetes</taxon>
        <taxon>Kitasatosporales</taxon>
        <taxon>Streptomycetaceae</taxon>
        <taxon>Streptomyces</taxon>
    </lineage>
</organism>
<sequence>MKFVRRVMATTAAAAACITLAVTATQASEAPAQGTAAVSTDLPPYAVEDFAYPDAARIQAELGITLKRGDGHIVLADCASASGLMEVYSRTKGKICFRATGKTGHLSLEVPAVYGMKGDATHEADVTLTAEGSKQNVTVAPNEWKGVGEAADPERRDHVLVEITVSS</sequence>
<proteinExistence type="predicted"/>
<keyword evidence="3" id="KW-1185">Reference proteome</keyword>
<dbReference type="RefSeq" id="WP_285346861.1">
    <property type="nucleotide sequence ID" value="NZ_JASITI010000130.1"/>
</dbReference>
<protein>
    <recommendedName>
        <fullName evidence="4">Secreted protein</fullName>
    </recommendedName>
</protein>
<feature type="signal peptide" evidence="1">
    <location>
        <begin position="1"/>
        <end position="27"/>
    </location>
</feature>
<feature type="chain" id="PRO_5046193993" description="Secreted protein" evidence="1">
    <location>
        <begin position="28"/>
        <end position="167"/>
    </location>
</feature>